<comment type="catalytic activity">
    <reaction evidence="1">
        <text>chorismate + L-glutamine = 4-amino-4-deoxychorismate + L-glutamate</text>
        <dbReference type="Rhea" id="RHEA:11672"/>
        <dbReference type="ChEBI" id="CHEBI:29748"/>
        <dbReference type="ChEBI" id="CHEBI:29985"/>
        <dbReference type="ChEBI" id="CHEBI:58359"/>
        <dbReference type="ChEBI" id="CHEBI:58406"/>
        <dbReference type="EC" id="2.6.1.85"/>
    </reaction>
</comment>
<evidence type="ECO:0000256" key="8">
    <source>
        <dbReference type="ARBA" id="ARBA00031329"/>
    </source>
</evidence>
<dbReference type="Gene3D" id="3.40.50.880">
    <property type="match status" value="1"/>
</dbReference>
<evidence type="ECO:0000313" key="17">
    <source>
        <dbReference type="Proteomes" id="UP000069549"/>
    </source>
</evidence>
<dbReference type="Proteomes" id="UP000219974">
    <property type="component" value="Chromosome 8"/>
</dbReference>
<dbReference type="AlphaFoldDB" id="A0A0Y9W6A5"/>
<dbReference type="GO" id="GO:0000162">
    <property type="term" value="P:L-tryptophan biosynthetic process"/>
    <property type="evidence" value="ECO:0007669"/>
    <property type="project" value="TreeGrafter"/>
</dbReference>
<dbReference type="GO" id="GO:0005737">
    <property type="term" value="C:cytoplasm"/>
    <property type="evidence" value="ECO:0007669"/>
    <property type="project" value="TreeGrafter"/>
</dbReference>
<dbReference type="EMBL" id="LT160028">
    <property type="protein sequence ID" value="CXI34118.1"/>
    <property type="molecule type" value="Genomic_DNA"/>
</dbReference>
<dbReference type="Proteomes" id="UP000516480">
    <property type="component" value="Chromosome 8"/>
</dbReference>
<evidence type="ECO:0000256" key="5">
    <source>
        <dbReference type="ARBA" id="ARBA00022679"/>
    </source>
</evidence>
<keyword evidence="7" id="KW-0315">Glutamine amidotransferase</keyword>
<evidence type="ECO:0000313" key="13">
    <source>
        <dbReference type="EMBL" id="SCM21348.1"/>
    </source>
</evidence>
<keyword evidence="5" id="KW-0808">Transferase</keyword>
<dbReference type="PRINTS" id="PR00096">
    <property type="entry name" value="GATASE"/>
</dbReference>
<protein>
    <recommendedName>
        <fullName evidence="4">aminodeoxychorismate synthase</fullName>
        <ecNumber evidence="4">2.6.1.85</ecNumber>
    </recommendedName>
    <alternativeName>
        <fullName evidence="8">Para-aminobenzoate synthase</fullName>
    </alternativeName>
    <alternativeName>
        <fullName evidence="9">p-aminobenzoic acid synthase</fullName>
    </alternativeName>
</protein>
<evidence type="ECO:0000256" key="4">
    <source>
        <dbReference type="ARBA" id="ARBA00013139"/>
    </source>
</evidence>
<dbReference type="PANTHER" id="PTHR11236">
    <property type="entry name" value="AMINOBENZOATE/ANTHRANILATE SYNTHASE"/>
    <property type="match status" value="1"/>
</dbReference>
<feature type="domain" description="Glutamine amidotransferase" evidence="10">
    <location>
        <begin position="9"/>
        <end position="204"/>
    </location>
</feature>
<dbReference type="Proteomes" id="UP000069549">
    <property type="component" value="Chromosome 8"/>
</dbReference>
<accession>A0A0Y9W6A5</accession>
<evidence type="ECO:0000256" key="7">
    <source>
        <dbReference type="ARBA" id="ARBA00022962"/>
    </source>
</evidence>
<dbReference type="NCBIfam" id="TIGR00566">
    <property type="entry name" value="trpG_papA"/>
    <property type="match status" value="1"/>
</dbReference>
<evidence type="ECO:0000259" key="11">
    <source>
        <dbReference type="Pfam" id="PF00425"/>
    </source>
</evidence>
<dbReference type="EMBL" id="LT608144">
    <property type="protein sequence ID" value="SCM21348.1"/>
    <property type="molecule type" value="Genomic_DNA"/>
</dbReference>
<dbReference type="SUPFAM" id="SSF56322">
    <property type="entry name" value="ADC synthase"/>
    <property type="match status" value="1"/>
</dbReference>
<evidence type="ECO:0000313" key="14">
    <source>
        <dbReference type="EMBL" id="SCN24612.1"/>
    </source>
</evidence>
<evidence type="ECO:0000313" key="12">
    <source>
        <dbReference type="EMBL" id="CXI34118.1"/>
    </source>
</evidence>
<dbReference type="InterPro" id="IPR015890">
    <property type="entry name" value="Chorismate_C"/>
</dbReference>
<dbReference type="EMBL" id="LT608256">
    <property type="protein sequence ID" value="SCO61025.1"/>
    <property type="molecule type" value="Genomic_DNA"/>
</dbReference>
<dbReference type="UniPathway" id="UPA00077">
    <property type="reaction ID" value="UER00149"/>
</dbReference>
<dbReference type="VEuPathDB" id="PlasmoDB:PBANKA_0823300"/>
<dbReference type="Gene3D" id="3.60.120.10">
    <property type="entry name" value="Anthranilate synthase"/>
    <property type="match status" value="1"/>
</dbReference>
<comment type="pathway">
    <text evidence="2">Cofactor biosynthesis; tetrahydrofolate biosynthesis; 4-aminobenzoate from chorismate: step 1/2.</text>
</comment>
<proteinExistence type="inferred from homology"/>
<dbReference type="InterPro" id="IPR029062">
    <property type="entry name" value="Class_I_gatase-like"/>
</dbReference>
<evidence type="ECO:0000313" key="18">
    <source>
        <dbReference type="Proteomes" id="UP000219860"/>
    </source>
</evidence>
<dbReference type="Proteomes" id="UP000219860">
    <property type="component" value="Chromosome 8"/>
</dbReference>
<dbReference type="OMA" id="DWSVNIR"/>
<dbReference type="PROSITE" id="PS51273">
    <property type="entry name" value="GATASE_TYPE_1"/>
    <property type="match status" value="1"/>
</dbReference>
<evidence type="ECO:0000313" key="20">
    <source>
        <dbReference type="Proteomes" id="UP000220214"/>
    </source>
</evidence>
<dbReference type="InterPro" id="IPR017926">
    <property type="entry name" value="GATASE"/>
</dbReference>
<name>A0A0Y9W6A5_PLABE</name>
<dbReference type="GO" id="GO:0046820">
    <property type="term" value="F:4-amino-4-deoxychorismate synthase activity"/>
    <property type="evidence" value="ECO:0007669"/>
    <property type="project" value="UniProtKB-EC"/>
</dbReference>
<evidence type="ECO:0000256" key="9">
    <source>
        <dbReference type="ARBA" id="ARBA00031904"/>
    </source>
</evidence>
<evidence type="ECO:0000259" key="10">
    <source>
        <dbReference type="Pfam" id="PF00117"/>
    </source>
</evidence>
<evidence type="ECO:0000313" key="16">
    <source>
        <dbReference type="EMBL" id="SCO61025.1"/>
    </source>
</evidence>
<evidence type="ECO:0000256" key="2">
    <source>
        <dbReference type="ARBA" id="ARBA00005009"/>
    </source>
</evidence>
<evidence type="ECO:0000313" key="15">
    <source>
        <dbReference type="EMBL" id="SCO59771.1"/>
    </source>
</evidence>
<organism evidence="12 17">
    <name type="scientific">Plasmodium berghei</name>
    <dbReference type="NCBI Taxonomy" id="5821"/>
    <lineage>
        <taxon>Eukaryota</taxon>
        <taxon>Sar</taxon>
        <taxon>Alveolata</taxon>
        <taxon>Apicomplexa</taxon>
        <taxon>Aconoidasida</taxon>
        <taxon>Haemosporida</taxon>
        <taxon>Plasmodiidae</taxon>
        <taxon>Plasmodium</taxon>
        <taxon>Plasmodium (Vinckeia)</taxon>
    </lineage>
</organism>
<evidence type="ECO:0000256" key="1">
    <source>
        <dbReference type="ARBA" id="ARBA00001000"/>
    </source>
</evidence>
<dbReference type="EMBL" id="LT614634">
    <property type="protein sequence ID" value="SCN24612.1"/>
    <property type="molecule type" value="Genomic_DNA"/>
</dbReference>
<dbReference type="Pfam" id="PF00425">
    <property type="entry name" value="Chorismate_bind"/>
    <property type="match status" value="1"/>
</dbReference>
<dbReference type="InterPro" id="IPR019999">
    <property type="entry name" value="Anth_synth_I-like"/>
</dbReference>
<dbReference type="InterPro" id="IPR005801">
    <property type="entry name" value="ADC_synthase"/>
</dbReference>
<evidence type="ECO:0000256" key="6">
    <source>
        <dbReference type="ARBA" id="ARBA00022909"/>
    </source>
</evidence>
<evidence type="ECO:0000313" key="19">
    <source>
        <dbReference type="Proteomes" id="UP000219974"/>
    </source>
</evidence>
<reference evidence="12 17" key="1">
    <citation type="submission" date="2016-02" db="EMBL/GenBank/DDBJ databases">
        <authorList>
            <consortium name="Pathogen Informatics"/>
        </authorList>
    </citation>
    <scope>NUCLEOTIDE SEQUENCE [LARGE SCALE GENOMIC DNA]</scope>
    <source>
        <strain evidence="12 17">K173</strain>
        <strain evidence="13 21">NK65 ny</strain>
        <strain evidence="14 20">NK65e</strain>
        <strain evidence="16 18">SP11 Antwerpcl1</strain>
        <strain evidence="15 19">SP11 RLL</strain>
    </source>
</reference>
<comment type="similarity">
    <text evidence="3">In the C-terminal section; belongs to the anthranilate synthase component I family.</text>
</comment>
<feature type="domain" description="Chorismate-utilising enzyme C-terminal" evidence="11">
    <location>
        <begin position="643"/>
        <end position="931"/>
    </location>
</feature>
<dbReference type="CDD" id="cd01743">
    <property type="entry name" value="GATase1_Anthranilate_Synthase"/>
    <property type="match status" value="1"/>
</dbReference>
<evidence type="ECO:0000256" key="3">
    <source>
        <dbReference type="ARBA" id="ARBA00005970"/>
    </source>
</evidence>
<dbReference type="InterPro" id="IPR006221">
    <property type="entry name" value="TrpG/PapA_dom"/>
</dbReference>
<dbReference type="EC" id="2.6.1.85" evidence="4"/>
<dbReference type="PANTHER" id="PTHR11236:SF18">
    <property type="entry name" value="AMINODEOXYCHORISMATE SYNTHASE"/>
    <property type="match status" value="1"/>
</dbReference>
<dbReference type="GO" id="GO:0046656">
    <property type="term" value="P:folic acid biosynthetic process"/>
    <property type="evidence" value="ECO:0007669"/>
    <property type="project" value="UniProtKB-KW"/>
</dbReference>
<dbReference type="OrthoDB" id="524799at2759"/>
<dbReference type="EMBL" id="LT608272">
    <property type="protein sequence ID" value="SCO59771.1"/>
    <property type="molecule type" value="Genomic_DNA"/>
</dbReference>
<dbReference type="PRINTS" id="PR00097">
    <property type="entry name" value="ANTSNTHASEII"/>
</dbReference>
<dbReference type="Pfam" id="PF00117">
    <property type="entry name" value="GATase"/>
    <property type="match status" value="1"/>
</dbReference>
<evidence type="ECO:0000313" key="21">
    <source>
        <dbReference type="Proteomes" id="UP000516480"/>
    </source>
</evidence>
<dbReference type="SUPFAM" id="SSF52317">
    <property type="entry name" value="Class I glutamine amidotransferase-like"/>
    <property type="match status" value="1"/>
</dbReference>
<gene>
    <name evidence="12" type="ORF">PBK173_000166200</name>
    <name evidence="14" type="ORF">PBNK65E_000159200</name>
    <name evidence="13" type="ORF">PBNK65NY_000158400</name>
    <name evidence="16" type="ORF">PBSP11A_000158400</name>
    <name evidence="15" type="ORF">PBSP11RLL_000158500</name>
</gene>
<dbReference type="GO" id="GO:0046654">
    <property type="term" value="P:tetrahydrofolate biosynthetic process"/>
    <property type="evidence" value="ECO:0007669"/>
    <property type="project" value="UniProtKB-UniPathway"/>
</dbReference>
<sequence length="955" mass="112142">MIKPIRSLFIDNFDSYSYNIIYFLQKINGIKPIIIYPDEINYDEFLEKYYNKIDNIIISPGYGNPEENKHNNLVINILKNNLNIPILGICYGHQLICHFYGGKIKKVKNMFHGNTNIIHINKDENGKYCNLFNNIKNNFRATCYNSLKVSKHINTSILDITCYSIYLNEYILMGIKHKQLPYYSVQYHPESVVSEYSYQFFENFKNITIDYHKKNKTIRFRQLENDLFESYIENKQISNINSTNDISFDKCLNNTSEKMYELKIVKVVGIENLCNVSYDIFQNVFYNKDDICFWLDSNNEILNNKNHDEKNVQIQNDIFNDLINSSRFSYMGNTRGSLSDVIEYYFVNPGKNGEKNEYSVIINLKRKETNKTTSHFLHQTQNNISEKNNFLNFDEESNTYEYQEIIKPNNCLVKYLNKKLEKYKNNFNINFSIFDINENIKNNKSGISSIRIDDSFSYPIDHSNVQNNCCNHSDYSFEKDDFIFNNKDTCLLGYIGVFNYEYKYETIKFLYGKNFEHVKNKDNEYFPVSFFIFPQNFIALDLVKNSLYLICLEPTKARSPDYSHEMENEKMKKITNKINISNINKPCDKTCTSIKKENEQWIHETLNKIMNIVNKRPDMIDEQNGKFLDEKKNKIIFSSSLSKDEYIENVRKCKNKIKNGYSYELCLTTSFEGKYYICDKNSINILDLYKYLRKVNKVSYSCFINYNRKIIIKKNKCENENLKENEKKKNFNEKLEFSILCLSPEEFLRKNKDNIIRSKPIKGTIKRGKTNEEDIKLITELKNNKKEISENLMIVDLTTNDFHRLCQIDTVKVSKLFHIESYTFLHQMVSEIIGKNNNSKDFSDSIINIFPGGSMTGSPKLISMSILQEIEQLPRGIYSGSAGFISIEGNFIFNIIIRTAIIRNNIISIGAGGAITIKSDENAEYDEMLLKFKSISSPICSYFKERYNANVQYNI</sequence>
<dbReference type="Proteomes" id="UP000220214">
    <property type="component" value="Chromosome 8"/>
</dbReference>
<dbReference type="GO" id="GO:0008153">
    <property type="term" value="P:4-aminobenzoate biosynthetic process"/>
    <property type="evidence" value="ECO:0007669"/>
    <property type="project" value="TreeGrafter"/>
</dbReference>
<keyword evidence="6" id="KW-0289">Folate biosynthesis</keyword>